<dbReference type="PANTHER" id="PTHR46401:SF2">
    <property type="entry name" value="GLYCOSYLTRANSFERASE WBBK-RELATED"/>
    <property type="match status" value="1"/>
</dbReference>
<organism evidence="2 3">
    <name type="scientific">Paenarthrobacter histidinolovorans</name>
    <dbReference type="NCBI Taxonomy" id="43664"/>
    <lineage>
        <taxon>Bacteria</taxon>
        <taxon>Bacillati</taxon>
        <taxon>Actinomycetota</taxon>
        <taxon>Actinomycetes</taxon>
        <taxon>Micrococcales</taxon>
        <taxon>Micrococcaceae</taxon>
        <taxon>Paenarthrobacter</taxon>
    </lineage>
</organism>
<dbReference type="SUPFAM" id="SSF53756">
    <property type="entry name" value="UDP-Glycosyltransferase/glycogen phosphorylase"/>
    <property type="match status" value="1"/>
</dbReference>
<keyword evidence="2" id="KW-0328">Glycosyltransferase</keyword>
<dbReference type="PANTHER" id="PTHR46401">
    <property type="entry name" value="GLYCOSYLTRANSFERASE WBBK-RELATED"/>
    <property type="match status" value="1"/>
</dbReference>
<name>A0ABW8N687_9MICC</name>
<dbReference type="EMBL" id="JBIYEW010000003">
    <property type="protein sequence ID" value="MFK4639100.1"/>
    <property type="molecule type" value="Genomic_DNA"/>
</dbReference>
<keyword evidence="1 2" id="KW-0808">Transferase</keyword>
<keyword evidence="3" id="KW-1185">Reference proteome</keyword>
<sequence length="397" mass="42943">MDPIMYISGGQWDGMPGTDRLLAESLAVTGPVLWVDQPASVFRFADVRNHAVGSLRGIPEVMTPHLSRLRLPAPPLFSSRLGRPVTEAIARRCMDNAVKTAGGPVAAVVNASPVVAFPGRGNGVRLLHLTDDWLAAADLIGFPSDYLKRCLERNIQAADVITAVSAGLAAKMSNVSGRPVGVLPNGCRPPAPGTNEHRRPVTVLVGQLNERLDLEVLESLADAGLSLLIIGPRTDSNPTTRQRLDDFLGRDNVDWRGPLPPTDVQRLLQSASVGITPYADTEFNRSSFPLKTLEYLSSGLPVVATDLPSVRSLQCSALAVASSREAFVDLVRAALQRRPDLGQREEMRRVAAANSWDVRAAGIRELCTQPMPERNTKVRNTKVRTTVQSVRGASHER</sequence>
<reference evidence="2 3" key="1">
    <citation type="submission" date="2024-10" db="EMBL/GenBank/DDBJ databases">
        <title>Novel secondary metabolite-producing bacteria for plant disease control.</title>
        <authorList>
            <person name="Chevrette M."/>
        </authorList>
    </citation>
    <scope>NUCLEOTIDE SEQUENCE [LARGE SCALE GENOMIC DNA]</scope>
    <source>
        <strain evidence="2 3">J30 TE3557</strain>
    </source>
</reference>
<dbReference type="Pfam" id="PF13692">
    <property type="entry name" value="Glyco_trans_1_4"/>
    <property type="match status" value="1"/>
</dbReference>
<proteinExistence type="predicted"/>
<dbReference type="EC" id="2.4.-.-" evidence="2"/>
<dbReference type="Gene3D" id="3.40.50.2000">
    <property type="entry name" value="Glycogen Phosphorylase B"/>
    <property type="match status" value="1"/>
</dbReference>
<comment type="caution">
    <text evidence="2">The sequence shown here is derived from an EMBL/GenBank/DDBJ whole genome shotgun (WGS) entry which is preliminary data.</text>
</comment>
<dbReference type="GO" id="GO:0016757">
    <property type="term" value="F:glycosyltransferase activity"/>
    <property type="evidence" value="ECO:0007669"/>
    <property type="project" value="UniProtKB-KW"/>
</dbReference>
<dbReference type="RefSeq" id="WP_404594292.1">
    <property type="nucleotide sequence ID" value="NZ_JBIYEW010000003.1"/>
</dbReference>
<accession>A0ABW8N687</accession>
<evidence type="ECO:0000313" key="2">
    <source>
        <dbReference type="EMBL" id="MFK4639100.1"/>
    </source>
</evidence>
<evidence type="ECO:0000256" key="1">
    <source>
        <dbReference type="ARBA" id="ARBA00022679"/>
    </source>
</evidence>
<evidence type="ECO:0000313" key="3">
    <source>
        <dbReference type="Proteomes" id="UP001620520"/>
    </source>
</evidence>
<protein>
    <submittedName>
        <fullName evidence="2">Teichuronic acid biosynthesis glycosyltransferase TuaH</fullName>
        <ecNumber evidence="2">2.4.-.-</ecNumber>
    </submittedName>
</protein>
<gene>
    <name evidence="2" type="ORF">ABIA52_001989</name>
</gene>
<dbReference type="Proteomes" id="UP001620520">
    <property type="component" value="Unassembled WGS sequence"/>
</dbReference>